<comment type="caution">
    <text evidence="2">The sequence shown here is derived from an EMBL/GenBank/DDBJ whole genome shotgun (WGS) entry which is preliminary data.</text>
</comment>
<organism evidence="2 3">
    <name type="scientific">Kitasatospora indigofera</name>
    <dbReference type="NCBI Taxonomy" id="67307"/>
    <lineage>
        <taxon>Bacteria</taxon>
        <taxon>Bacillati</taxon>
        <taxon>Actinomycetota</taxon>
        <taxon>Actinomycetes</taxon>
        <taxon>Kitasatosporales</taxon>
        <taxon>Streptomycetaceae</taxon>
        <taxon>Kitasatospora</taxon>
    </lineage>
</organism>
<protein>
    <submittedName>
        <fullName evidence="2">Uncharacterized protein</fullName>
    </submittedName>
</protein>
<evidence type="ECO:0000256" key="1">
    <source>
        <dbReference type="SAM" id="MobiDB-lite"/>
    </source>
</evidence>
<name>A0A918YU85_9ACTN</name>
<dbReference type="AlphaFoldDB" id="A0A918YU85"/>
<reference evidence="2" key="1">
    <citation type="journal article" date="2014" name="Int. J. Syst. Evol. Microbiol.">
        <title>Complete genome sequence of Corynebacterium casei LMG S-19264T (=DSM 44701T), isolated from a smear-ripened cheese.</title>
        <authorList>
            <consortium name="US DOE Joint Genome Institute (JGI-PGF)"/>
            <person name="Walter F."/>
            <person name="Albersmeier A."/>
            <person name="Kalinowski J."/>
            <person name="Ruckert C."/>
        </authorList>
    </citation>
    <scope>NUCLEOTIDE SEQUENCE</scope>
    <source>
        <strain evidence="2">JCM 4646</strain>
    </source>
</reference>
<dbReference type="Proteomes" id="UP000617734">
    <property type="component" value="Unassembled WGS sequence"/>
</dbReference>
<sequence>MPAMDQVIARPISRTRGRGRGSRSGSAPSSFRTTGTPAPSIPRAEAGRPGPLLRLVGDWVARLDGGGAAQRTSGVRSGRDPSGSVPDRKYGIDLRPPGPARPARTRSGCIGS</sequence>
<feature type="compositionally biased region" description="Low complexity" evidence="1">
    <location>
        <begin position="23"/>
        <end position="32"/>
    </location>
</feature>
<proteinExistence type="predicted"/>
<feature type="region of interest" description="Disordered" evidence="1">
    <location>
        <begin position="1"/>
        <end position="50"/>
    </location>
</feature>
<keyword evidence="3" id="KW-1185">Reference proteome</keyword>
<reference evidence="2" key="2">
    <citation type="submission" date="2020-09" db="EMBL/GenBank/DDBJ databases">
        <authorList>
            <person name="Sun Q."/>
            <person name="Ohkuma M."/>
        </authorList>
    </citation>
    <scope>NUCLEOTIDE SEQUENCE</scope>
    <source>
        <strain evidence="2">JCM 4646</strain>
    </source>
</reference>
<dbReference type="EMBL" id="BNBO01000082">
    <property type="protein sequence ID" value="GHE25243.1"/>
    <property type="molecule type" value="Genomic_DNA"/>
</dbReference>
<evidence type="ECO:0000313" key="2">
    <source>
        <dbReference type="EMBL" id="GHE25243.1"/>
    </source>
</evidence>
<gene>
    <name evidence="2" type="ORF">GCM10018781_76420</name>
</gene>
<feature type="region of interest" description="Disordered" evidence="1">
    <location>
        <begin position="66"/>
        <end position="112"/>
    </location>
</feature>
<accession>A0A918YU85</accession>
<evidence type="ECO:0000313" key="3">
    <source>
        <dbReference type="Proteomes" id="UP000617734"/>
    </source>
</evidence>